<dbReference type="Pfam" id="PF05547">
    <property type="entry name" value="Peptidase_M6"/>
    <property type="match status" value="1"/>
</dbReference>
<dbReference type="PANTHER" id="PTHR41775">
    <property type="entry name" value="SECRETED PROTEIN-RELATED"/>
    <property type="match status" value="1"/>
</dbReference>
<dbReference type="EC" id="3.4.24.-" evidence="1"/>
<evidence type="ECO:0000313" key="1">
    <source>
        <dbReference type="EMBL" id="ATZ23730.1"/>
    </source>
</evidence>
<dbReference type="Proteomes" id="UP000231791">
    <property type="component" value="Chromosome"/>
</dbReference>
<dbReference type="Pfam" id="PF20773">
    <property type="entry name" value="InhA-like_MAM"/>
    <property type="match status" value="1"/>
</dbReference>
<gene>
    <name evidence="1" type="primary">ina1</name>
    <name evidence="1" type="ORF">SLAV_09305</name>
</gene>
<dbReference type="OrthoDB" id="275270at2"/>
<organism evidence="1 2">
    <name type="scientific">Streptomyces lavendulae subsp. lavendulae</name>
    <dbReference type="NCBI Taxonomy" id="58340"/>
    <lineage>
        <taxon>Bacteria</taxon>
        <taxon>Bacillati</taxon>
        <taxon>Actinomycetota</taxon>
        <taxon>Actinomycetes</taxon>
        <taxon>Kitasatosporales</taxon>
        <taxon>Streptomycetaceae</taxon>
        <taxon>Streptomyces</taxon>
    </lineage>
</organism>
<dbReference type="GO" id="GO:0006508">
    <property type="term" value="P:proteolysis"/>
    <property type="evidence" value="ECO:0007669"/>
    <property type="project" value="InterPro"/>
</dbReference>
<keyword evidence="2" id="KW-1185">Reference proteome</keyword>
<dbReference type="InterPro" id="IPR048665">
    <property type="entry name" value="InhA-like_VEG"/>
</dbReference>
<dbReference type="PIRSF" id="PIRSF007519">
    <property type="entry name" value="Protease_InhA"/>
    <property type="match status" value="1"/>
</dbReference>
<dbReference type="NCBIfam" id="TIGR03296">
    <property type="entry name" value="M6dom_TIGR03296"/>
    <property type="match status" value="1"/>
</dbReference>
<dbReference type="SUPFAM" id="SSF55486">
    <property type="entry name" value="Metalloproteases ('zincins'), catalytic domain"/>
    <property type="match status" value="1"/>
</dbReference>
<protein>
    <submittedName>
        <fullName evidence="1">Immune inhibitor A</fullName>
        <ecNumber evidence="1">3.4.24.-</ecNumber>
    </submittedName>
</protein>
<dbReference type="PANTHER" id="PTHR41775:SF1">
    <property type="entry name" value="PEPTIDASE M6-LIKE DOMAIN-CONTAINING PROTEIN"/>
    <property type="match status" value="1"/>
</dbReference>
<keyword evidence="1" id="KW-0378">Hydrolase</keyword>
<sequence length="793" mass="86123">MPSGQLSHVKYYLRFESRTELPERSPPLRRLLATGAAISLAALALLSSPAAAAAPPAAPPPTAAGDTRDREAVAPPPAPLELQRQALRRQALEEVAAGGAAAGLRAEADGTLPRTAKVGKQYVELAQERKDKVFVILAEFGDRTDPRFGGTPGPLHNTIGKPAADDNHTLWHRDFDRASYQRQFFSTDPGSASMRAYYRIQSSGRYDMDGTVTDWVKLPYNEARYGTDNCTESGQCRTNWDMIRDATAAWYDAERAKGRTPEQIRAQLAEYDVWDRYDADHDGNFDEPDGYLDHLVVVHAGKDQTWGGGAQGKDAVWAHRWFAYWNQAGTAGPEGNKAGGTPVGDTGIWAGDYLTGGENSGAGLFSHEFGHDLGLPDLYSSDGDNSVNFWSLMSSASYLGKGPNTTGQFPGDLDPWSKLQLGWLEYTEADAGRRTRAVLGVSGYNTADPQALLVHLPPSVTRTELADPYEGASQWWSGTGDFMDNTLTRTVDLPAGPAVFSSRVWYDTEQDFDFVTVEASTDGGRTFTALPGSVNGAPVPAKGLSGTSAGWAELTVPLDRFAGTSVQLRLRVTSDGNTHGRGAAFDDLRITADGGRELLRDGAEQGANGWTALKWSRTEGRTGSEQHPRAYFVENRRYTGYGSLLKTGPYNFGFTGDKVEFYPYQQGVLVWLWDTAYSDNTTKAHPGAGLLLPVDSRPQALRFADGSLLNARAQTFDAPFSTRPTDRVTLHRAGVPLVIPSRAGVPDFDDRHGTYWNADLPQLGVKVPDTGTHLQILKETADRATIQLTPSAP</sequence>
<dbReference type="AlphaFoldDB" id="A0A2K8PC98"/>
<dbReference type="KEGG" id="slx:SLAV_09305"/>
<dbReference type="Pfam" id="PF20774">
    <property type="entry name" value="InhA-like_VEG"/>
    <property type="match status" value="1"/>
</dbReference>
<reference evidence="1 2" key="1">
    <citation type="submission" date="2017-11" db="EMBL/GenBank/DDBJ databases">
        <title>Complete genome sequence of Streptomyces lavendulae subsp. lavendulae CCM 3239 (formerly 'Streptomyces aureofaciens CCM 3239'), the producer of the angucycline-type antibiotic auricin.</title>
        <authorList>
            <person name="Busche T."/>
            <person name="Novakova R."/>
            <person name="Al'Dilaimi A."/>
            <person name="Homerova D."/>
            <person name="Feckova L."/>
            <person name="Rezuchova B."/>
            <person name="Mingyar E."/>
            <person name="Csolleiova D."/>
            <person name="Bekeova C."/>
            <person name="Winkler A."/>
            <person name="Sevcikova B."/>
            <person name="Kalinowski J."/>
            <person name="Kormanec J."/>
            <person name="Ruckert C."/>
        </authorList>
    </citation>
    <scope>NUCLEOTIDE SEQUENCE [LARGE SCALE GENOMIC DNA]</scope>
    <source>
        <strain evidence="1 2">CCM 3239</strain>
    </source>
</reference>
<accession>A0A2K8PC98</accession>
<name>A0A2K8PC98_STRLA</name>
<evidence type="ECO:0000313" key="2">
    <source>
        <dbReference type="Proteomes" id="UP000231791"/>
    </source>
</evidence>
<proteinExistence type="predicted"/>
<dbReference type="InterPro" id="IPR008757">
    <property type="entry name" value="Peptidase_M6-like_domain"/>
</dbReference>
<dbReference type="EMBL" id="CP024985">
    <property type="protein sequence ID" value="ATZ23730.1"/>
    <property type="molecule type" value="Genomic_DNA"/>
</dbReference>
<dbReference type="GO" id="GO:0008233">
    <property type="term" value="F:peptidase activity"/>
    <property type="evidence" value="ECO:0007669"/>
    <property type="project" value="InterPro"/>
</dbReference>
<dbReference type="InterPro" id="IPR012300">
    <property type="entry name" value="Pept_M6_InhA"/>
</dbReference>